<dbReference type="GO" id="GO:0004177">
    <property type="term" value="F:aminopeptidase activity"/>
    <property type="evidence" value="ECO:0007669"/>
    <property type="project" value="UniProtKB-KW"/>
</dbReference>
<dbReference type="Gene3D" id="3.40.350.10">
    <property type="entry name" value="Creatinase/prolidase N-terminal domain"/>
    <property type="match status" value="1"/>
</dbReference>
<dbReference type="PANTHER" id="PTHR46112">
    <property type="entry name" value="AMINOPEPTIDASE"/>
    <property type="match status" value="1"/>
</dbReference>
<sequence>MLRPMQQRLADLLGREGLTALWVTTPEHVRLISGFTSPEDAKVLVTPSETWLYTDARYTAQADEECRVPHFIGAPPRANALKEMYEHARVRFGDGPVGVEAAHLTVHEFETLKAAWNADLVATTGLIESVRLSKTNEEIQAIREAQRVADEAYAEVRPTITAGRKERDVALDLEIAMRRRGAAGPAFDIIVASGARSAMPHGVASDKIIEDGDLVTIDMGAVVNGYHSDMTRTIAVGSVSDELRRMYDAVLEAEEACVAAVKPGIRCADLDQIARDLLAKHDLAPLFAHSLGHGVGLAIHEGPSLSSASEDVLAPGMIITIEPGVYRPGVGGVRIEDLLLVTEDGFDVLSKAPKERA</sequence>
<dbReference type="GO" id="GO:0008235">
    <property type="term" value="F:metalloexopeptidase activity"/>
    <property type="evidence" value="ECO:0007669"/>
    <property type="project" value="UniProtKB-ARBA"/>
</dbReference>
<evidence type="ECO:0000256" key="2">
    <source>
        <dbReference type="ARBA" id="ARBA00022801"/>
    </source>
</evidence>
<dbReference type="Pfam" id="PF00557">
    <property type="entry name" value="Peptidase_M24"/>
    <property type="match status" value="1"/>
</dbReference>
<dbReference type="Gene3D" id="3.90.230.10">
    <property type="entry name" value="Creatinase/methionine aminopeptidase superfamily"/>
    <property type="match status" value="1"/>
</dbReference>
<dbReference type="InterPro" id="IPR036005">
    <property type="entry name" value="Creatinase/aminopeptidase-like"/>
</dbReference>
<feature type="domain" description="Creatinase N-terminal" evidence="4">
    <location>
        <begin position="7"/>
        <end position="132"/>
    </location>
</feature>
<keyword evidence="5" id="KW-0031">Aminopeptidase</keyword>
<dbReference type="AlphaFoldDB" id="A0A318S5U4"/>
<comment type="caution">
    <text evidence="5">The sequence shown here is derived from an EMBL/GenBank/DDBJ whole genome shotgun (WGS) entry which is preliminary data.</text>
</comment>
<keyword evidence="5" id="KW-0645">Protease</keyword>
<evidence type="ECO:0000313" key="6">
    <source>
        <dbReference type="Proteomes" id="UP000248326"/>
    </source>
</evidence>
<proteinExistence type="predicted"/>
<dbReference type="GO" id="GO:0046872">
    <property type="term" value="F:metal ion binding"/>
    <property type="evidence" value="ECO:0007669"/>
    <property type="project" value="UniProtKB-KW"/>
</dbReference>
<protein>
    <submittedName>
        <fullName evidence="5">Xaa-Pro aminopeptidase/Xaa-Pro dipeptidase</fullName>
    </submittedName>
</protein>
<dbReference type="InterPro" id="IPR029149">
    <property type="entry name" value="Creatin/AminoP/Spt16_N"/>
</dbReference>
<gene>
    <name evidence="5" type="ORF">DES52_11063</name>
</gene>
<dbReference type="InterPro" id="IPR000994">
    <property type="entry name" value="Pept_M24"/>
</dbReference>
<dbReference type="SUPFAM" id="SSF53092">
    <property type="entry name" value="Creatinase/prolidase N-terminal domain"/>
    <property type="match status" value="1"/>
</dbReference>
<keyword evidence="6" id="KW-1185">Reference proteome</keyword>
<dbReference type="CDD" id="cd01092">
    <property type="entry name" value="APP-like"/>
    <property type="match status" value="1"/>
</dbReference>
<dbReference type="PANTHER" id="PTHR46112:SF3">
    <property type="entry name" value="AMINOPEPTIDASE YPDF"/>
    <property type="match status" value="1"/>
</dbReference>
<name>A0A318S5U4_9DEIO</name>
<keyword evidence="1" id="KW-0479">Metal-binding</keyword>
<reference evidence="5 6" key="1">
    <citation type="submission" date="2018-06" db="EMBL/GenBank/DDBJ databases">
        <title>Genomic Encyclopedia of Type Strains, Phase IV (KMG-IV): sequencing the most valuable type-strain genomes for metagenomic binning, comparative biology and taxonomic classification.</title>
        <authorList>
            <person name="Goeker M."/>
        </authorList>
    </citation>
    <scope>NUCLEOTIDE SEQUENCE [LARGE SCALE GENOMIC DNA]</scope>
    <source>
        <strain evidence="5 6">DSM 18048</strain>
    </source>
</reference>
<keyword evidence="2" id="KW-0378">Hydrolase</keyword>
<organism evidence="5 6">
    <name type="scientific">Deinococcus yavapaiensis KR-236</name>
    <dbReference type="NCBI Taxonomy" id="694435"/>
    <lineage>
        <taxon>Bacteria</taxon>
        <taxon>Thermotogati</taxon>
        <taxon>Deinococcota</taxon>
        <taxon>Deinococci</taxon>
        <taxon>Deinococcales</taxon>
        <taxon>Deinococcaceae</taxon>
        <taxon>Deinococcus</taxon>
    </lineage>
</organism>
<evidence type="ECO:0000259" key="3">
    <source>
        <dbReference type="Pfam" id="PF00557"/>
    </source>
</evidence>
<dbReference type="Proteomes" id="UP000248326">
    <property type="component" value="Unassembled WGS sequence"/>
</dbReference>
<dbReference type="InterPro" id="IPR001131">
    <property type="entry name" value="Peptidase_M24B_aminopep-P_CS"/>
</dbReference>
<dbReference type="PROSITE" id="PS00491">
    <property type="entry name" value="PROLINE_PEPTIDASE"/>
    <property type="match status" value="1"/>
</dbReference>
<accession>A0A318S5U4</accession>
<evidence type="ECO:0000256" key="1">
    <source>
        <dbReference type="ARBA" id="ARBA00022723"/>
    </source>
</evidence>
<evidence type="ECO:0000259" key="4">
    <source>
        <dbReference type="Pfam" id="PF01321"/>
    </source>
</evidence>
<dbReference type="EMBL" id="QJSX01000010">
    <property type="protein sequence ID" value="PYE53080.1"/>
    <property type="molecule type" value="Genomic_DNA"/>
</dbReference>
<dbReference type="SUPFAM" id="SSF55920">
    <property type="entry name" value="Creatinase/aminopeptidase"/>
    <property type="match status" value="1"/>
</dbReference>
<dbReference type="InterPro" id="IPR001714">
    <property type="entry name" value="Pept_M24_MAP"/>
</dbReference>
<feature type="domain" description="Peptidase M24" evidence="3">
    <location>
        <begin position="141"/>
        <end position="343"/>
    </location>
</feature>
<dbReference type="InterPro" id="IPR050659">
    <property type="entry name" value="Peptidase_M24B"/>
</dbReference>
<dbReference type="PRINTS" id="PR00599">
    <property type="entry name" value="MAPEPTIDASE"/>
</dbReference>
<dbReference type="InterPro" id="IPR000587">
    <property type="entry name" value="Creatinase_N"/>
</dbReference>
<evidence type="ECO:0000313" key="5">
    <source>
        <dbReference type="EMBL" id="PYE53080.1"/>
    </source>
</evidence>
<dbReference type="Pfam" id="PF01321">
    <property type="entry name" value="Creatinase_N"/>
    <property type="match status" value="1"/>
</dbReference>